<accession>K8EEH6</accession>
<sequence length="77" mass="8685">MNELKRKISEASGSSESTVQTRSRQIEGTELEGLQETLATGTQELNRLKGAQSAWETVDILIYSGRIFPQNRKFRRG</sequence>
<dbReference type="RefSeq" id="XP_007513844.1">
    <property type="nucleotide sequence ID" value="XM_007513782.1"/>
</dbReference>
<gene>
    <name evidence="2" type="ORF">Bathy04g02210</name>
</gene>
<feature type="region of interest" description="Disordered" evidence="1">
    <location>
        <begin position="1"/>
        <end position="32"/>
    </location>
</feature>
<proteinExistence type="predicted"/>
<dbReference type="GeneID" id="19016246"/>
<dbReference type="EMBL" id="FO082275">
    <property type="protein sequence ID" value="CCO16369.1"/>
    <property type="molecule type" value="Genomic_DNA"/>
</dbReference>
<organism evidence="2 3">
    <name type="scientific">Bathycoccus prasinos</name>
    <dbReference type="NCBI Taxonomy" id="41875"/>
    <lineage>
        <taxon>Eukaryota</taxon>
        <taxon>Viridiplantae</taxon>
        <taxon>Chlorophyta</taxon>
        <taxon>Mamiellophyceae</taxon>
        <taxon>Mamiellales</taxon>
        <taxon>Bathycoccaceae</taxon>
        <taxon>Bathycoccus</taxon>
    </lineage>
</organism>
<name>K8EEH6_9CHLO</name>
<evidence type="ECO:0000313" key="3">
    <source>
        <dbReference type="Proteomes" id="UP000198341"/>
    </source>
</evidence>
<feature type="compositionally biased region" description="Polar residues" evidence="1">
    <location>
        <begin position="11"/>
        <end position="23"/>
    </location>
</feature>
<protein>
    <submittedName>
        <fullName evidence="2">Uncharacterized protein</fullName>
    </submittedName>
</protein>
<evidence type="ECO:0000313" key="2">
    <source>
        <dbReference type="EMBL" id="CCO16369.1"/>
    </source>
</evidence>
<dbReference type="AlphaFoldDB" id="K8EEH6"/>
<evidence type="ECO:0000256" key="1">
    <source>
        <dbReference type="SAM" id="MobiDB-lite"/>
    </source>
</evidence>
<keyword evidence="3" id="KW-1185">Reference proteome</keyword>
<dbReference type="KEGG" id="bpg:Bathy04g02210"/>
<dbReference type="Proteomes" id="UP000198341">
    <property type="component" value="Chromosome 4"/>
</dbReference>
<reference evidence="2 3" key="1">
    <citation type="submission" date="2011-10" db="EMBL/GenBank/DDBJ databases">
        <authorList>
            <person name="Genoscope - CEA"/>
        </authorList>
    </citation>
    <scope>NUCLEOTIDE SEQUENCE [LARGE SCALE GENOMIC DNA]</scope>
    <source>
        <strain evidence="2 3">RCC 1105</strain>
    </source>
</reference>